<accession>W9S9B3</accession>
<gene>
    <name evidence="1" type="ORF">L484_023185</name>
</gene>
<dbReference type="AlphaFoldDB" id="W9S9B3"/>
<sequence>MRSPYPHILTTVRLPVSLEVDISERCFLESDSFAIENSILGSSKKSKLFWAHTFFESYDRSKAPVGYMSSFPKIPLSLDGGLYLEEESGKPPLKYDGTNEDMLCKILELVFDVVARARASALRSTRKMVNVVVKIEKKVVVTQLEEFADTVKDRLESLRKIGSRMSDQEDQKSSYEELILWMNETESIVEQLAREFSWWGW</sequence>
<keyword evidence="2" id="KW-1185">Reference proteome</keyword>
<proteinExistence type="predicted"/>
<reference evidence="2" key="1">
    <citation type="submission" date="2013-01" db="EMBL/GenBank/DDBJ databases">
        <title>Draft Genome Sequence of a Mulberry Tree, Morus notabilis C.K. Schneid.</title>
        <authorList>
            <person name="He N."/>
            <person name="Zhao S."/>
        </authorList>
    </citation>
    <scope>NUCLEOTIDE SEQUENCE</scope>
</reference>
<dbReference type="Proteomes" id="UP000030645">
    <property type="component" value="Unassembled WGS sequence"/>
</dbReference>
<dbReference type="EMBL" id="KE345823">
    <property type="protein sequence ID" value="EXC17831.1"/>
    <property type="molecule type" value="Genomic_DNA"/>
</dbReference>
<name>W9S9B3_9ROSA</name>
<organism evidence="1 2">
    <name type="scientific">Morus notabilis</name>
    <dbReference type="NCBI Taxonomy" id="981085"/>
    <lineage>
        <taxon>Eukaryota</taxon>
        <taxon>Viridiplantae</taxon>
        <taxon>Streptophyta</taxon>
        <taxon>Embryophyta</taxon>
        <taxon>Tracheophyta</taxon>
        <taxon>Spermatophyta</taxon>
        <taxon>Magnoliopsida</taxon>
        <taxon>eudicotyledons</taxon>
        <taxon>Gunneridae</taxon>
        <taxon>Pentapetalae</taxon>
        <taxon>rosids</taxon>
        <taxon>fabids</taxon>
        <taxon>Rosales</taxon>
        <taxon>Moraceae</taxon>
        <taxon>Moreae</taxon>
        <taxon>Morus</taxon>
    </lineage>
</organism>
<evidence type="ECO:0000313" key="2">
    <source>
        <dbReference type="Proteomes" id="UP000030645"/>
    </source>
</evidence>
<protein>
    <submittedName>
        <fullName evidence="1">Uncharacterized protein</fullName>
    </submittedName>
</protein>
<evidence type="ECO:0000313" key="1">
    <source>
        <dbReference type="EMBL" id="EXC17831.1"/>
    </source>
</evidence>